<feature type="transmembrane region" description="Helical" evidence="7">
    <location>
        <begin position="188"/>
        <end position="208"/>
    </location>
</feature>
<name>A0A0S4L2Q2_9BACT</name>
<dbReference type="AlphaFoldDB" id="A0A0S4L2Q2"/>
<dbReference type="Pfam" id="PF13440">
    <property type="entry name" value="Polysacc_synt_3"/>
    <property type="match status" value="1"/>
</dbReference>
<evidence type="ECO:0000256" key="2">
    <source>
        <dbReference type="ARBA" id="ARBA00007430"/>
    </source>
</evidence>
<dbReference type="PANTHER" id="PTHR30250">
    <property type="entry name" value="PST FAMILY PREDICTED COLANIC ACID TRANSPORTER"/>
    <property type="match status" value="1"/>
</dbReference>
<keyword evidence="9" id="KW-1185">Reference proteome</keyword>
<evidence type="ECO:0000256" key="6">
    <source>
        <dbReference type="ARBA" id="ARBA00023136"/>
    </source>
</evidence>
<evidence type="ECO:0000313" key="8">
    <source>
        <dbReference type="EMBL" id="CUS31781.1"/>
    </source>
</evidence>
<protein>
    <submittedName>
        <fullName evidence="8">Putative Polysaccharide biosynthesis protein</fullName>
    </submittedName>
</protein>
<dbReference type="STRING" id="1742973.COMA2_10289"/>
<dbReference type="PANTHER" id="PTHR30250:SF10">
    <property type="entry name" value="LIPOPOLYSACCHARIDE BIOSYNTHESIS PROTEIN WZXC"/>
    <property type="match status" value="1"/>
</dbReference>
<feature type="transmembrane region" description="Helical" evidence="7">
    <location>
        <begin position="162"/>
        <end position="182"/>
    </location>
</feature>
<comment type="subcellular location">
    <subcellularLocation>
        <location evidence="1">Cell membrane</location>
        <topology evidence="1">Multi-pass membrane protein</topology>
    </subcellularLocation>
</comment>
<feature type="transmembrane region" description="Helical" evidence="7">
    <location>
        <begin position="38"/>
        <end position="56"/>
    </location>
</feature>
<evidence type="ECO:0000256" key="7">
    <source>
        <dbReference type="SAM" id="Phobius"/>
    </source>
</evidence>
<comment type="similarity">
    <text evidence="2">Belongs to the polysaccharide synthase family.</text>
</comment>
<dbReference type="Proteomes" id="UP000198736">
    <property type="component" value="Unassembled WGS sequence"/>
</dbReference>
<feature type="transmembrane region" description="Helical" evidence="7">
    <location>
        <begin position="372"/>
        <end position="389"/>
    </location>
</feature>
<dbReference type="GO" id="GO:0005886">
    <property type="term" value="C:plasma membrane"/>
    <property type="evidence" value="ECO:0007669"/>
    <property type="project" value="UniProtKB-SubCell"/>
</dbReference>
<keyword evidence="4 7" id="KW-0812">Transmembrane</keyword>
<evidence type="ECO:0000256" key="4">
    <source>
        <dbReference type="ARBA" id="ARBA00022692"/>
    </source>
</evidence>
<feature type="transmembrane region" description="Helical" evidence="7">
    <location>
        <begin position="99"/>
        <end position="121"/>
    </location>
</feature>
<evidence type="ECO:0000313" key="9">
    <source>
        <dbReference type="Proteomes" id="UP000198736"/>
    </source>
</evidence>
<keyword evidence="6 7" id="KW-0472">Membrane</keyword>
<dbReference type="InterPro" id="IPR050833">
    <property type="entry name" value="Poly_Biosynth_Transport"/>
</dbReference>
<dbReference type="EMBL" id="CZPZ01000001">
    <property type="protein sequence ID" value="CUS31781.1"/>
    <property type="molecule type" value="Genomic_DNA"/>
</dbReference>
<feature type="transmembrane region" description="Helical" evidence="7">
    <location>
        <begin position="133"/>
        <end position="150"/>
    </location>
</feature>
<keyword evidence="5 7" id="KW-1133">Transmembrane helix</keyword>
<feature type="transmembrane region" description="Helical" evidence="7">
    <location>
        <begin position="308"/>
        <end position="333"/>
    </location>
</feature>
<gene>
    <name evidence="8" type="ORF">COMA2_10289</name>
</gene>
<organism evidence="8 9">
    <name type="scientific">Candidatus Nitrospira nitrificans</name>
    <dbReference type="NCBI Taxonomy" id="1742973"/>
    <lineage>
        <taxon>Bacteria</taxon>
        <taxon>Pseudomonadati</taxon>
        <taxon>Nitrospirota</taxon>
        <taxon>Nitrospiria</taxon>
        <taxon>Nitrospirales</taxon>
        <taxon>Nitrospiraceae</taxon>
        <taxon>Nitrospira</taxon>
    </lineage>
</organism>
<accession>A0A0S4L2Q2</accession>
<dbReference type="CDD" id="cd13127">
    <property type="entry name" value="MATE_tuaB_like"/>
    <property type="match status" value="1"/>
</dbReference>
<sequence length="499" mass="53948">MQPIVSASTSESPSTTAVGSSLDRVLVRGLAWTGAVKWLSQILSWLSTIVVARLLVPEDYGVVAMATAVLGLITLLNEFGLGAAVVALRHLTKEHISQIHSLASLFGVGGFLLSCAIAIPVGRFFDAPEVTPIMIAMGAGLVVLSMRSVPSALLEKELRFKLLAFLEGGQSLLAMLTTVLLAWSGAGYWALVLGGLAGQVGATSVICLSHPLTYAKPSWQSLKEAIRFSSHVLISRISWYVSSNSDIFIAGRVLGQALVGTYSFAGTLANVPQDKVTALLSRVMPAFYSTVQHDVGAMRRYLLLLTEALALIVWPMGVGMSLIAHDFILVVLGDKWSGVIAPLEILACWAGVRSIFGLIAPLLYVTGNSRMAMLNGLYCVATYPVGFWIGSHWGVIGLAWAWVLVQPLAFIQPYRYVLCATQLSLWGYLRALWPALSSIVLMAACILGIQHAIPADWPLMIHLGIEILVGGAAYLMSVQLFHRRRLVLLLQFIRENRKE</sequence>
<evidence type="ECO:0000256" key="5">
    <source>
        <dbReference type="ARBA" id="ARBA00022989"/>
    </source>
</evidence>
<feature type="transmembrane region" description="Helical" evidence="7">
    <location>
        <begin position="459"/>
        <end position="481"/>
    </location>
</feature>
<feature type="transmembrane region" description="Helical" evidence="7">
    <location>
        <begin position="62"/>
        <end position="87"/>
    </location>
</feature>
<feature type="transmembrane region" description="Helical" evidence="7">
    <location>
        <begin position="395"/>
        <end position="411"/>
    </location>
</feature>
<reference evidence="9" key="1">
    <citation type="submission" date="2015-10" db="EMBL/GenBank/DDBJ databases">
        <authorList>
            <person name="Luecker S."/>
            <person name="Luecker S."/>
        </authorList>
    </citation>
    <scope>NUCLEOTIDE SEQUENCE [LARGE SCALE GENOMIC DNA]</scope>
</reference>
<proteinExistence type="inferred from homology"/>
<keyword evidence="3" id="KW-1003">Cell membrane</keyword>
<feature type="transmembrane region" description="Helical" evidence="7">
    <location>
        <begin position="339"/>
        <end position="365"/>
    </location>
</feature>
<feature type="transmembrane region" description="Helical" evidence="7">
    <location>
        <begin position="432"/>
        <end position="453"/>
    </location>
</feature>
<evidence type="ECO:0000256" key="1">
    <source>
        <dbReference type="ARBA" id="ARBA00004651"/>
    </source>
</evidence>
<evidence type="ECO:0000256" key="3">
    <source>
        <dbReference type="ARBA" id="ARBA00022475"/>
    </source>
</evidence>